<reference evidence="1 2" key="1">
    <citation type="submission" date="2024-03" db="EMBL/GenBank/DDBJ databases">
        <title>Actinomycetospora sp. OC33-EN08, a novel actinomycete isolated from wild orchid (Aerides multiflora).</title>
        <authorList>
            <person name="Suriyachadkun C."/>
        </authorList>
    </citation>
    <scope>NUCLEOTIDE SEQUENCE [LARGE SCALE GENOMIC DNA]</scope>
    <source>
        <strain evidence="1 2">OC33-EN08</strain>
    </source>
</reference>
<comment type="caution">
    <text evidence="1">The sequence shown here is derived from an EMBL/GenBank/DDBJ whole genome shotgun (WGS) entry which is preliminary data.</text>
</comment>
<dbReference type="EMBL" id="JBBEGN010000013">
    <property type="protein sequence ID" value="MEJ2870477.1"/>
    <property type="molecule type" value="Genomic_DNA"/>
</dbReference>
<sequence>MALASRWSLRIVELALAPARARPSWEPKARSLDRPATWNQIRARLDGVGGTIARQARDLVKCCAKLTAEIRKLDQEIAASVAELAPSLLAII</sequence>
<accession>A0ABU8MTI1</accession>
<keyword evidence="2" id="KW-1185">Reference proteome</keyword>
<evidence type="ECO:0000313" key="2">
    <source>
        <dbReference type="Proteomes" id="UP001385809"/>
    </source>
</evidence>
<evidence type="ECO:0008006" key="3">
    <source>
        <dbReference type="Google" id="ProtNLM"/>
    </source>
</evidence>
<evidence type="ECO:0000313" key="1">
    <source>
        <dbReference type="EMBL" id="MEJ2870477.1"/>
    </source>
</evidence>
<name>A0ABU8MTI1_9PSEU</name>
<proteinExistence type="predicted"/>
<organism evidence="1 2">
    <name type="scientific">Actinomycetospora aurantiaca</name>
    <dbReference type="NCBI Taxonomy" id="3129233"/>
    <lineage>
        <taxon>Bacteria</taxon>
        <taxon>Bacillati</taxon>
        <taxon>Actinomycetota</taxon>
        <taxon>Actinomycetes</taxon>
        <taxon>Pseudonocardiales</taxon>
        <taxon>Pseudonocardiaceae</taxon>
        <taxon>Actinomycetospora</taxon>
    </lineage>
</organism>
<dbReference type="RefSeq" id="WP_337697046.1">
    <property type="nucleotide sequence ID" value="NZ_JBBEGN010000013.1"/>
</dbReference>
<gene>
    <name evidence="1" type="ORF">WCD74_22095</name>
</gene>
<dbReference type="Proteomes" id="UP001385809">
    <property type="component" value="Unassembled WGS sequence"/>
</dbReference>
<protein>
    <recommendedName>
        <fullName evidence="3">Transposase</fullName>
    </recommendedName>
</protein>